<comment type="caution">
    <text evidence="1">The sequence shown here is derived from an EMBL/GenBank/DDBJ whole genome shotgun (WGS) entry which is preliminary data.</text>
</comment>
<evidence type="ECO:0000313" key="2">
    <source>
        <dbReference type="Proteomes" id="UP000320314"/>
    </source>
</evidence>
<evidence type="ECO:0008006" key="3">
    <source>
        <dbReference type="Google" id="ProtNLM"/>
    </source>
</evidence>
<keyword evidence="2" id="KW-1185">Reference proteome</keyword>
<evidence type="ECO:0000313" key="1">
    <source>
        <dbReference type="EMBL" id="TPW26538.1"/>
    </source>
</evidence>
<accession>A0A506TZB1</accession>
<dbReference type="Proteomes" id="UP000320314">
    <property type="component" value="Unassembled WGS sequence"/>
</dbReference>
<dbReference type="RefSeq" id="WP_141167796.1">
    <property type="nucleotide sequence ID" value="NZ_VHLH01000029.1"/>
</dbReference>
<dbReference type="OrthoDB" id="8445024at2"/>
<name>A0A506TZB1_9HYPH</name>
<gene>
    <name evidence="1" type="ORF">FJU11_14540</name>
</gene>
<dbReference type="EMBL" id="VHLH01000029">
    <property type="protein sequence ID" value="TPW26538.1"/>
    <property type="molecule type" value="Genomic_DNA"/>
</dbReference>
<proteinExistence type="predicted"/>
<dbReference type="AlphaFoldDB" id="A0A506TZB1"/>
<organism evidence="1 2">
    <name type="scientific">Pararhizobium mangrovi</name>
    <dbReference type="NCBI Taxonomy" id="2590452"/>
    <lineage>
        <taxon>Bacteria</taxon>
        <taxon>Pseudomonadati</taxon>
        <taxon>Pseudomonadota</taxon>
        <taxon>Alphaproteobacteria</taxon>
        <taxon>Hyphomicrobiales</taxon>
        <taxon>Rhizobiaceae</taxon>
        <taxon>Rhizobium/Agrobacterium group</taxon>
        <taxon>Pararhizobium</taxon>
    </lineage>
</organism>
<sequence>MRKTDPDDVRNDFAAGLADVVSFYDTAFAAVTGDKDRTLLVEHTFLAAAVLWEGYVSDLLIAYINRDTTRFRQHLKDALEAGMSTKQKTIYTNYASLSVPVHIKKGDIIELVDAGGNNITFSHFGELIEAANRWLVPASAGRITGRTAAQKASVNAWIAIRNHIAHRSERSGKAMNAALAKGELHGTGLGRVGPNAVNHVGSFLKSTPVGMQSPRIKLYLDGMSAIAAFI</sequence>
<reference evidence="1 2" key="1">
    <citation type="submission" date="2019-06" db="EMBL/GenBank/DDBJ databases">
        <authorList>
            <person name="Li M."/>
        </authorList>
    </citation>
    <scope>NUCLEOTIDE SEQUENCE [LARGE SCALE GENOMIC DNA]</scope>
    <source>
        <strain evidence="1 2">BGMRC6574</strain>
    </source>
</reference>
<protein>
    <recommendedName>
        <fullName evidence="3">RiboL-PSP-HEPN domain-containing protein</fullName>
    </recommendedName>
</protein>